<evidence type="ECO:0000313" key="16">
    <source>
        <dbReference type="Proteomes" id="UP000016160"/>
    </source>
</evidence>
<gene>
    <name evidence="15" type="ORF">BN863_21260</name>
</gene>
<keyword evidence="8" id="KW-0406">Ion transport</keyword>
<keyword evidence="3" id="KW-0813">Transport</keyword>
<evidence type="ECO:0000256" key="12">
    <source>
        <dbReference type="ARBA" id="ARBA00036099"/>
    </source>
</evidence>
<feature type="transmembrane region" description="Helical" evidence="14">
    <location>
        <begin position="99"/>
        <end position="117"/>
    </location>
</feature>
<feature type="transmembrane region" description="Helical" evidence="14">
    <location>
        <begin position="145"/>
        <end position="165"/>
    </location>
</feature>
<evidence type="ECO:0000256" key="13">
    <source>
        <dbReference type="RuleBase" id="RU362091"/>
    </source>
</evidence>
<dbReference type="GO" id="GO:0005886">
    <property type="term" value="C:plasma membrane"/>
    <property type="evidence" value="ECO:0007669"/>
    <property type="project" value="UniProtKB-SubCell"/>
</dbReference>
<dbReference type="GO" id="GO:0006814">
    <property type="term" value="P:sodium ion transport"/>
    <property type="evidence" value="ECO:0007669"/>
    <property type="project" value="UniProtKB-KW"/>
</dbReference>
<dbReference type="InterPro" id="IPR001734">
    <property type="entry name" value="Na/solute_symporter"/>
</dbReference>
<dbReference type="AlphaFoldDB" id="T2KN16"/>
<dbReference type="Gene3D" id="1.20.1730.10">
    <property type="entry name" value="Sodium/glucose cotransporter"/>
    <property type="match status" value="1"/>
</dbReference>
<keyword evidence="11" id="KW-0739">Sodium transport</keyword>
<dbReference type="PROSITE" id="PS00456">
    <property type="entry name" value="NA_SOLUT_SYMP_1"/>
    <property type="match status" value="1"/>
</dbReference>
<comment type="subcellular location">
    <subcellularLocation>
        <location evidence="1">Cell membrane</location>
        <topology evidence="1">Multi-pass membrane protein</topology>
    </subcellularLocation>
</comment>
<dbReference type="InterPro" id="IPR018212">
    <property type="entry name" value="Na/solute_symporter_CS"/>
</dbReference>
<feature type="transmembrane region" description="Helical" evidence="14">
    <location>
        <begin position="277"/>
        <end position="299"/>
    </location>
</feature>
<dbReference type="GO" id="GO:0015075">
    <property type="term" value="F:monoatomic ion transmembrane transporter activity"/>
    <property type="evidence" value="ECO:0007669"/>
    <property type="project" value="UniProtKB-ARBA"/>
</dbReference>
<feature type="transmembrane region" description="Helical" evidence="14">
    <location>
        <begin position="225"/>
        <end position="257"/>
    </location>
</feature>
<accession>T2KN16</accession>
<feature type="transmembrane region" description="Helical" evidence="14">
    <location>
        <begin position="367"/>
        <end position="385"/>
    </location>
</feature>
<keyword evidence="16" id="KW-1185">Reference proteome</keyword>
<evidence type="ECO:0000256" key="6">
    <source>
        <dbReference type="ARBA" id="ARBA00022989"/>
    </source>
</evidence>
<dbReference type="Pfam" id="PF00474">
    <property type="entry name" value="SSF"/>
    <property type="match status" value="1"/>
</dbReference>
<feature type="transmembrane region" description="Helical" evidence="14">
    <location>
        <begin position="335"/>
        <end position="352"/>
    </location>
</feature>
<evidence type="ECO:0000256" key="3">
    <source>
        <dbReference type="ARBA" id="ARBA00022448"/>
    </source>
</evidence>
<dbReference type="PROSITE" id="PS50283">
    <property type="entry name" value="NA_SOLUT_SYMP_3"/>
    <property type="match status" value="1"/>
</dbReference>
<evidence type="ECO:0000313" key="15">
    <source>
        <dbReference type="EMBL" id="CDF79838.1"/>
    </source>
</evidence>
<comment type="similarity">
    <text evidence="2 13">Belongs to the sodium:solute symporter (SSF) (TC 2.A.21) family.</text>
</comment>
<keyword evidence="9 14" id="KW-0472">Membrane</keyword>
<evidence type="ECO:0000256" key="11">
    <source>
        <dbReference type="ARBA" id="ARBA00023201"/>
    </source>
</evidence>
<comment type="catalytic activity">
    <reaction evidence="12">
        <text>iodide(out) + 2 Na(+)(out) = iodide(in) + 2 Na(+)(in)</text>
        <dbReference type="Rhea" id="RHEA:71207"/>
        <dbReference type="ChEBI" id="CHEBI:16382"/>
        <dbReference type="ChEBI" id="CHEBI:29101"/>
    </reaction>
</comment>
<dbReference type="Proteomes" id="UP000016160">
    <property type="component" value="Chromosome"/>
</dbReference>
<evidence type="ECO:0000256" key="1">
    <source>
        <dbReference type="ARBA" id="ARBA00004651"/>
    </source>
</evidence>
<dbReference type="HOGENOM" id="CLU_018808_12_0_10"/>
<keyword evidence="5 14" id="KW-0812">Transmembrane</keyword>
<protein>
    <submittedName>
        <fullName evidence="15">Sodium-solute symporter</fullName>
    </submittedName>
</protein>
<dbReference type="eggNOG" id="COG0591">
    <property type="taxonomic scope" value="Bacteria"/>
</dbReference>
<name>T2KN16_FORAG</name>
<reference evidence="15 16" key="1">
    <citation type="journal article" date="2013" name="Appl. Environ. Microbiol.">
        <title>The genome of the alga-associated marine flavobacterium Formosa agariphila KMM 3901T reveals a broad potential for degradation of algal polysaccharides.</title>
        <authorList>
            <person name="Mann A.J."/>
            <person name="Hahnke R.L."/>
            <person name="Huang S."/>
            <person name="Werner J."/>
            <person name="Xing P."/>
            <person name="Barbeyron T."/>
            <person name="Huettel B."/>
            <person name="Stueber K."/>
            <person name="Reinhardt R."/>
            <person name="Harder J."/>
            <person name="Gloeckner F.O."/>
            <person name="Amann R.I."/>
            <person name="Teeling H."/>
        </authorList>
    </citation>
    <scope>NUCLEOTIDE SEQUENCE [LARGE SCALE GENOMIC DNA]</scope>
    <source>
        <strain evidence="16">DSM 15362 / KCTC 12365 / LMG 23005 / KMM 3901</strain>
    </source>
</reference>
<evidence type="ECO:0000256" key="2">
    <source>
        <dbReference type="ARBA" id="ARBA00006434"/>
    </source>
</evidence>
<keyword evidence="10" id="KW-0325">Glycoprotein</keyword>
<evidence type="ECO:0000256" key="10">
    <source>
        <dbReference type="ARBA" id="ARBA00023180"/>
    </source>
</evidence>
<sequence length="469" mass="51170">MCIAGLIIGFFIAPKWQKTKVITAAEFITKRLGYKTQKIYTYLFLMISIFTTGAFLYPVAKIVEVSTGIPIYTSIIFLGVMILIYTAVGGLWAVIVTDVLQFVVLTAAVLIVVPLAFDKIGGVDNFIEKAPENFFNLTNDEYTPMFMIAFGLYNLFFIAGNWAYIQRYTSVATPKDAKKVGWLFGGLYAVSPIIWMLPPMIYRILNPQLDGLADEGAYLLMCKEVLPVGMLGLMLGGMIFATSSSVNTTLNISAGVLTNDIFKHFKPNSSDQTLIKVARISTVILGVITIIVALLVPLFGGIVEVVMSLAALTGGAMFLPPLWALFSKNQTGKSVLIVTLVSLIINAFFKFISPELLGVQLDRASEMGMGVGIPIVLLSIFELYFKINPTENIQYIDYQNKMEVNSERVEDTSISENKKGIRVIGVGIAATGLLILILAIFAKTGVMLVGIMGLVVLFLGGAVILKNLK</sequence>
<dbReference type="InterPro" id="IPR051163">
    <property type="entry name" value="Sodium:Solute_Symporter_SSF"/>
</dbReference>
<feature type="transmembrane region" description="Helical" evidence="14">
    <location>
        <begin position="69"/>
        <end position="92"/>
    </location>
</feature>
<keyword evidence="4" id="KW-1003">Cell membrane</keyword>
<evidence type="ECO:0000256" key="8">
    <source>
        <dbReference type="ARBA" id="ARBA00023065"/>
    </source>
</evidence>
<feature type="transmembrane region" description="Helical" evidence="14">
    <location>
        <begin position="186"/>
        <end position="205"/>
    </location>
</feature>
<dbReference type="EMBL" id="HG315671">
    <property type="protein sequence ID" value="CDF79838.1"/>
    <property type="molecule type" value="Genomic_DNA"/>
</dbReference>
<dbReference type="PATRIC" id="fig|1347342.6.peg.2133"/>
<feature type="transmembrane region" description="Helical" evidence="14">
    <location>
        <begin position="305"/>
        <end position="326"/>
    </location>
</feature>
<evidence type="ECO:0000256" key="14">
    <source>
        <dbReference type="SAM" id="Phobius"/>
    </source>
</evidence>
<dbReference type="GO" id="GO:0015293">
    <property type="term" value="F:symporter activity"/>
    <property type="evidence" value="ECO:0007669"/>
    <property type="project" value="TreeGrafter"/>
</dbReference>
<feature type="transmembrane region" description="Helical" evidence="14">
    <location>
        <begin position="39"/>
        <end position="57"/>
    </location>
</feature>
<dbReference type="GO" id="GO:0098660">
    <property type="term" value="P:inorganic ion transmembrane transport"/>
    <property type="evidence" value="ECO:0007669"/>
    <property type="project" value="UniProtKB-ARBA"/>
</dbReference>
<feature type="transmembrane region" description="Helical" evidence="14">
    <location>
        <begin position="447"/>
        <end position="465"/>
    </location>
</feature>
<proteinExistence type="inferred from homology"/>
<keyword evidence="7" id="KW-0915">Sodium</keyword>
<feature type="transmembrane region" description="Helical" evidence="14">
    <location>
        <begin position="423"/>
        <end position="441"/>
    </location>
</feature>
<dbReference type="PANTHER" id="PTHR42985:SF40">
    <property type="entry name" value="LD47995P-RELATED"/>
    <property type="match status" value="1"/>
</dbReference>
<dbReference type="PANTHER" id="PTHR42985">
    <property type="entry name" value="SODIUM-COUPLED MONOCARBOXYLATE TRANSPORTER"/>
    <property type="match status" value="1"/>
</dbReference>
<evidence type="ECO:0000256" key="4">
    <source>
        <dbReference type="ARBA" id="ARBA00022475"/>
    </source>
</evidence>
<evidence type="ECO:0000256" key="9">
    <source>
        <dbReference type="ARBA" id="ARBA00023136"/>
    </source>
</evidence>
<organism evidence="15 16">
    <name type="scientific">Formosa agariphila (strain DSM 15362 / KCTC 12365 / LMG 23005 / KMM 3901 / M-2Alg 35-1)</name>
    <dbReference type="NCBI Taxonomy" id="1347342"/>
    <lineage>
        <taxon>Bacteria</taxon>
        <taxon>Pseudomonadati</taxon>
        <taxon>Bacteroidota</taxon>
        <taxon>Flavobacteriia</taxon>
        <taxon>Flavobacteriales</taxon>
        <taxon>Flavobacteriaceae</taxon>
        <taxon>Formosa</taxon>
    </lineage>
</organism>
<evidence type="ECO:0000256" key="7">
    <source>
        <dbReference type="ARBA" id="ARBA00023053"/>
    </source>
</evidence>
<dbReference type="STRING" id="1347342.BN863_21260"/>
<keyword evidence="6 14" id="KW-1133">Transmembrane helix</keyword>
<dbReference type="InterPro" id="IPR038377">
    <property type="entry name" value="Na/Glc_symporter_sf"/>
</dbReference>
<evidence type="ECO:0000256" key="5">
    <source>
        <dbReference type="ARBA" id="ARBA00022692"/>
    </source>
</evidence>